<dbReference type="OrthoDB" id="3266345at2"/>
<dbReference type="Proteomes" id="UP000522688">
    <property type="component" value="Unassembled WGS sequence"/>
</dbReference>
<evidence type="ECO:0000256" key="1">
    <source>
        <dbReference type="SAM" id="MobiDB-lite"/>
    </source>
</evidence>
<dbReference type="EMBL" id="JACGWW010000001">
    <property type="protein sequence ID" value="MBA8812331.1"/>
    <property type="molecule type" value="Genomic_DNA"/>
</dbReference>
<protein>
    <recommendedName>
        <fullName evidence="6">3-hydroxyacyl-CoA dehydrogenase</fullName>
    </recommendedName>
</protein>
<evidence type="ECO:0000313" key="5">
    <source>
        <dbReference type="Proteomes" id="UP000522688"/>
    </source>
</evidence>
<evidence type="ECO:0000313" key="3">
    <source>
        <dbReference type="EMBL" id="MBA8812331.1"/>
    </source>
</evidence>
<dbReference type="InterPro" id="IPR045596">
    <property type="entry name" value="DUF6459"/>
</dbReference>
<reference evidence="3 5" key="2">
    <citation type="submission" date="2020-07" db="EMBL/GenBank/DDBJ databases">
        <title>Sequencing the genomes of 1000 actinobacteria strains.</title>
        <authorList>
            <person name="Klenk H.-P."/>
        </authorList>
    </citation>
    <scope>NUCLEOTIDE SEQUENCE [LARGE SCALE GENOMIC DNA]</scope>
    <source>
        <strain evidence="3 5">DSM 10309</strain>
    </source>
</reference>
<comment type="caution">
    <text evidence="3">The sequence shown here is derived from an EMBL/GenBank/DDBJ whole genome shotgun (WGS) entry which is preliminary data.</text>
</comment>
<sequence>MSRSSRAPSSPIPTSPDDGGGGPTTTESPESDRHLRAVPGCGVLSAASPDPFSGSTRPITAAEAVEALARSVLEVLAGARDLEQLSRWVTADVYALLQRRVRLSARARMAHGIRAYRPILRLGPVRVTEPSPGTVEAVVVVHGRGRSRAVAVRLETTRGRWRACALHVI</sequence>
<name>A0A7W3JGC2_9MICO</name>
<reference evidence="2 4" key="1">
    <citation type="submission" date="2019-07" db="EMBL/GenBank/DDBJ databases">
        <title>Whole genome shotgun sequence of Frigoribacterium faeni NBRC 103066.</title>
        <authorList>
            <person name="Hosoyama A."/>
            <person name="Uohara A."/>
            <person name="Ohji S."/>
            <person name="Ichikawa N."/>
        </authorList>
    </citation>
    <scope>NUCLEOTIDE SEQUENCE [LARGE SCALE GENOMIC DNA]</scope>
    <source>
        <strain evidence="2 4">NBRC 103066</strain>
    </source>
</reference>
<dbReference type="EMBL" id="BJUV01000022">
    <property type="protein sequence ID" value="GEK83884.1"/>
    <property type="molecule type" value="Genomic_DNA"/>
</dbReference>
<keyword evidence="4" id="KW-1185">Reference proteome</keyword>
<accession>A0A7W3JGC2</accession>
<organism evidence="3 5">
    <name type="scientific">Frigoribacterium faeni</name>
    <dbReference type="NCBI Taxonomy" id="145483"/>
    <lineage>
        <taxon>Bacteria</taxon>
        <taxon>Bacillati</taxon>
        <taxon>Actinomycetota</taxon>
        <taxon>Actinomycetes</taxon>
        <taxon>Micrococcales</taxon>
        <taxon>Microbacteriaceae</taxon>
        <taxon>Frigoribacterium</taxon>
    </lineage>
</organism>
<evidence type="ECO:0000313" key="2">
    <source>
        <dbReference type="EMBL" id="GEK83884.1"/>
    </source>
</evidence>
<dbReference type="Pfam" id="PF20060">
    <property type="entry name" value="DUF6459"/>
    <property type="match status" value="1"/>
</dbReference>
<evidence type="ECO:0000313" key="4">
    <source>
        <dbReference type="Proteomes" id="UP000321154"/>
    </source>
</evidence>
<evidence type="ECO:0008006" key="6">
    <source>
        <dbReference type="Google" id="ProtNLM"/>
    </source>
</evidence>
<feature type="region of interest" description="Disordered" evidence="1">
    <location>
        <begin position="1"/>
        <end position="36"/>
    </location>
</feature>
<dbReference type="Proteomes" id="UP000321154">
    <property type="component" value="Unassembled WGS sequence"/>
</dbReference>
<gene>
    <name evidence="3" type="ORF">FB463_000555</name>
    <name evidence="2" type="ORF">FFA01_21930</name>
</gene>
<proteinExistence type="predicted"/>
<dbReference type="RefSeq" id="WP_146856046.1">
    <property type="nucleotide sequence ID" value="NZ_BAAAHR010000002.1"/>
</dbReference>
<dbReference type="AlphaFoldDB" id="A0A7W3JGC2"/>